<sequence>MTAAKGIAEAKLEPHHRNHDRTRQPNEPPSSISVTKGSISDAFLHLDDPKGKALIIEGKLGIIRGAVASL</sequence>
<protein>
    <submittedName>
        <fullName evidence="2">Uncharacterized protein</fullName>
    </submittedName>
</protein>
<dbReference type="EMBL" id="BK014672">
    <property type="protein sequence ID" value="DAD67212.1"/>
    <property type="molecule type" value="Genomic_DNA"/>
</dbReference>
<reference evidence="2" key="1">
    <citation type="journal article" date="2021" name="Proc. Natl. Acad. Sci. U.S.A.">
        <title>A Catalog of Tens of Thousands of Viruses from Human Metagenomes Reveals Hidden Associations with Chronic Diseases.</title>
        <authorList>
            <person name="Tisza M.J."/>
            <person name="Buck C.B."/>
        </authorList>
    </citation>
    <scope>NUCLEOTIDE SEQUENCE</scope>
    <source>
        <strain evidence="2">CtXOZ1</strain>
    </source>
</reference>
<feature type="region of interest" description="Disordered" evidence="1">
    <location>
        <begin position="1"/>
        <end position="35"/>
    </location>
</feature>
<evidence type="ECO:0000256" key="1">
    <source>
        <dbReference type="SAM" id="MobiDB-lite"/>
    </source>
</evidence>
<accession>A0A8S5LB29</accession>
<evidence type="ECO:0000313" key="2">
    <source>
        <dbReference type="EMBL" id="DAD67212.1"/>
    </source>
</evidence>
<organism evidence="2">
    <name type="scientific">Siphoviridae sp. ctXOZ1</name>
    <dbReference type="NCBI Taxonomy" id="2823585"/>
    <lineage>
        <taxon>Viruses</taxon>
        <taxon>Duplodnaviria</taxon>
        <taxon>Heunggongvirae</taxon>
        <taxon>Uroviricota</taxon>
        <taxon>Caudoviricetes</taxon>
    </lineage>
</organism>
<name>A0A8S5LB29_9CAUD</name>
<proteinExistence type="predicted"/>